<sequence>MVFFFKSCDKRFIYYMGRDKHENELLIKYGWEKDVWFHVDDLSSAHVYLRLPKGVAIDDIPENVLEECAQLVKANSIQGNKLKNVKIVYTMWENLHKRKSMEIGQIGFHDTKKLKYTKVEERKNPIVNRINKTRVEKESETIKESWEEMMRKKRRKAKAKKKKEEAEKKKQMELAKQKAEEQEFKALNDGLEEDGTLNTDVNMTAEEFEDDFM</sequence>
<proteinExistence type="inferred from homology"/>
<feature type="compositionally biased region" description="Basic and acidic residues" evidence="2">
    <location>
        <begin position="162"/>
        <end position="182"/>
    </location>
</feature>
<dbReference type="PANTHER" id="PTHR13049">
    <property type="entry name" value="DUF814-RELATED"/>
    <property type="match status" value="1"/>
</dbReference>
<evidence type="ECO:0000259" key="3">
    <source>
        <dbReference type="Pfam" id="PF05670"/>
    </source>
</evidence>
<name>A0A7S3YW55_9EUKA</name>
<reference evidence="4" key="1">
    <citation type="submission" date="2021-01" db="EMBL/GenBank/DDBJ databases">
        <authorList>
            <person name="Corre E."/>
            <person name="Pelletier E."/>
            <person name="Niang G."/>
            <person name="Scheremetjew M."/>
            <person name="Finn R."/>
            <person name="Kale V."/>
            <person name="Holt S."/>
            <person name="Cochrane G."/>
            <person name="Meng A."/>
            <person name="Brown T."/>
            <person name="Cohen L."/>
        </authorList>
    </citation>
    <scope>NUCLEOTIDE SEQUENCE</scope>
    <source>
        <strain evidence="4">CCCM811</strain>
    </source>
</reference>
<evidence type="ECO:0000256" key="1">
    <source>
        <dbReference type="ARBA" id="ARBA00008998"/>
    </source>
</evidence>
<feature type="domain" description="NFACT RNA-binding" evidence="3">
    <location>
        <begin position="1"/>
        <end position="110"/>
    </location>
</feature>
<organism evidence="4">
    <name type="scientific">Lotharella globosa</name>
    <dbReference type="NCBI Taxonomy" id="91324"/>
    <lineage>
        <taxon>Eukaryota</taxon>
        <taxon>Sar</taxon>
        <taxon>Rhizaria</taxon>
        <taxon>Cercozoa</taxon>
        <taxon>Chlorarachniophyceae</taxon>
        <taxon>Lotharella</taxon>
    </lineage>
</organism>
<dbReference type="Pfam" id="PF05670">
    <property type="entry name" value="NFACT-R_1"/>
    <property type="match status" value="1"/>
</dbReference>
<dbReference type="InterPro" id="IPR008532">
    <property type="entry name" value="NFACT_RNA-bd"/>
</dbReference>
<gene>
    <name evidence="4" type="ORF">LGLO00237_LOCUS15489</name>
</gene>
<accession>A0A7S3YW55</accession>
<dbReference type="AlphaFoldDB" id="A0A7S3YW55"/>
<comment type="similarity">
    <text evidence="1">Belongs to the CCDC25 family.</text>
</comment>
<evidence type="ECO:0000313" key="4">
    <source>
        <dbReference type="EMBL" id="CAE0663886.1"/>
    </source>
</evidence>
<dbReference type="PANTHER" id="PTHR13049:SF2">
    <property type="entry name" value="COILED-COIL DOMAIN-CONTAINING PROTEIN 25"/>
    <property type="match status" value="1"/>
</dbReference>
<protein>
    <recommendedName>
        <fullName evidence="3">NFACT RNA-binding domain-containing protein</fullName>
    </recommendedName>
</protein>
<evidence type="ECO:0000256" key="2">
    <source>
        <dbReference type="SAM" id="MobiDB-lite"/>
    </source>
</evidence>
<feature type="compositionally biased region" description="Basic residues" evidence="2">
    <location>
        <begin position="151"/>
        <end position="161"/>
    </location>
</feature>
<feature type="region of interest" description="Disordered" evidence="2">
    <location>
        <begin position="151"/>
        <end position="182"/>
    </location>
</feature>
<dbReference type="EMBL" id="HBIV01021507">
    <property type="protein sequence ID" value="CAE0663886.1"/>
    <property type="molecule type" value="Transcribed_RNA"/>
</dbReference>
<dbReference type="InterPro" id="IPR039730">
    <property type="entry name" value="Jlp2/Ccd25"/>
</dbReference>